<reference evidence="3 4" key="1">
    <citation type="journal article" date="2012" name="Science">
        <title>The Paleozoic origin of enzymatic lignin decomposition reconstructed from 31 fungal genomes.</title>
        <authorList>
            <person name="Floudas D."/>
            <person name="Binder M."/>
            <person name="Riley R."/>
            <person name="Barry K."/>
            <person name="Blanchette R.A."/>
            <person name="Henrissat B."/>
            <person name="Martinez A.T."/>
            <person name="Otillar R."/>
            <person name="Spatafora J.W."/>
            <person name="Yadav J.S."/>
            <person name="Aerts A."/>
            <person name="Benoit I."/>
            <person name="Boyd A."/>
            <person name="Carlson A."/>
            <person name="Copeland A."/>
            <person name="Coutinho P.M."/>
            <person name="de Vries R.P."/>
            <person name="Ferreira P."/>
            <person name="Findley K."/>
            <person name="Foster B."/>
            <person name="Gaskell J."/>
            <person name="Glotzer D."/>
            <person name="Gorecki P."/>
            <person name="Heitman J."/>
            <person name="Hesse C."/>
            <person name="Hori C."/>
            <person name="Igarashi K."/>
            <person name="Jurgens J.A."/>
            <person name="Kallen N."/>
            <person name="Kersten P."/>
            <person name="Kohler A."/>
            <person name="Kuees U."/>
            <person name="Kumar T.K.A."/>
            <person name="Kuo A."/>
            <person name="LaButti K."/>
            <person name="Larrondo L.F."/>
            <person name="Lindquist E."/>
            <person name="Ling A."/>
            <person name="Lombard V."/>
            <person name="Lucas S."/>
            <person name="Lundell T."/>
            <person name="Martin R."/>
            <person name="McLaughlin D.J."/>
            <person name="Morgenstern I."/>
            <person name="Morin E."/>
            <person name="Murat C."/>
            <person name="Nagy L.G."/>
            <person name="Nolan M."/>
            <person name="Ohm R.A."/>
            <person name="Patyshakuliyeva A."/>
            <person name="Rokas A."/>
            <person name="Ruiz-Duenas F.J."/>
            <person name="Sabat G."/>
            <person name="Salamov A."/>
            <person name="Samejima M."/>
            <person name="Schmutz J."/>
            <person name="Slot J.C."/>
            <person name="St John F."/>
            <person name="Stenlid J."/>
            <person name="Sun H."/>
            <person name="Sun S."/>
            <person name="Syed K."/>
            <person name="Tsang A."/>
            <person name="Wiebenga A."/>
            <person name="Young D."/>
            <person name="Pisabarro A."/>
            <person name="Eastwood D.C."/>
            <person name="Martin F."/>
            <person name="Cullen D."/>
            <person name="Grigoriev I.V."/>
            <person name="Hibbett D.S."/>
        </authorList>
    </citation>
    <scope>NUCLEOTIDE SEQUENCE [LARGE SCALE GENOMIC DNA]</scope>
    <source>
        <strain evidence="3 4">DJM-731 SS1</strain>
    </source>
</reference>
<protein>
    <recommendedName>
        <fullName evidence="2">Methyltransferase domain-containing protein</fullName>
    </recommendedName>
</protein>
<accession>M5G2J6</accession>
<evidence type="ECO:0000256" key="1">
    <source>
        <dbReference type="SAM" id="MobiDB-lite"/>
    </source>
</evidence>
<dbReference type="InterPro" id="IPR041698">
    <property type="entry name" value="Methyltransf_25"/>
</dbReference>
<dbReference type="HOGENOM" id="CLU_533179_0_0_1"/>
<proteinExistence type="predicted"/>
<feature type="compositionally biased region" description="Polar residues" evidence="1">
    <location>
        <begin position="34"/>
        <end position="46"/>
    </location>
</feature>
<dbReference type="OrthoDB" id="2013972at2759"/>
<gene>
    <name evidence="3" type="ORF">DACRYDRAFT_117665</name>
</gene>
<dbReference type="InterPro" id="IPR029063">
    <property type="entry name" value="SAM-dependent_MTases_sf"/>
</dbReference>
<evidence type="ECO:0000259" key="2">
    <source>
        <dbReference type="Pfam" id="PF13649"/>
    </source>
</evidence>
<dbReference type="SUPFAM" id="SSF53335">
    <property type="entry name" value="S-adenosyl-L-methionine-dependent methyltransferases"/>
    <property type="match status" value="1"/>
</dbReference>
<dbReference type="EMBL" id="JH795868">
    <property type="protein sequence ID" value="EJU00077.1"/>
    <property type="molecule type" value="Genomic_DNA"/>
</dbReference>
<dbReference type="GeneID" id="63685491"/>
<dbReference type="STRING" id="1858805.M5G2J6"/>
<dbReference type="Gene3D" id="3.40.50.150">
    <property type="entry name" value="Vaccinia Virus protein VP39"/>
    <property type="match status" value="1"/>
</dbReference>
<organism evidence="3 4">
    <name type="scientific">Dacryopinax primogenitus (strain DJM 731)</name>
    <name type="common">Brown rot fungus</name>
    <dbReference type="NCBI Taxonomy" id="1858805"/>
    <lineage>
        <taxon>Eukaryota</taxon>
        <taxon>Fungi</taxon>
        <taxon>Dikarya</taxon>
        <taxon>Basidiomycota</taxon>
        <taxon>Agaricomycotina</taxon>
        <taxon>Dacrymycetes</taxon>
        <taxon>Dacrymycetales</taxon>
        <taxon>Dacrymycetaceae</taxon>
        <taxon>Dacryopinax</taxon>
    </lineage>
</organism>
<evidence type="ECO:0000313" key="3">
    <source>
        <dbReference type="EMBL" id="EJU00077.1"/>
    </source>
</evidence>
<sequence length="511" mass="58042">MSSQQPPIQSRGWRPRLVSLTSRGKEPDVPHQASRATSVRGKQSSLDEGYLTDVESSALRKSSSPQRSPSQQKSNGAAERPPVPPLPPAVKSNQQPASFMFRPRRATPDADGGYNTDGTAARSHRRTRTTENPRASTPNPSGGRADSRAALPPLPLLPIPKRKTVHPPCLSDSETERLGNAPASRLSGSRNDREMQLLTCIPYPLNPFDEEARRVEKYMYCAAYYTKPPYVKRHYRGPSFLEYRRNKGPRNALDIGSGYGYWLRDAAASWPDTRFVGFDAFDLPLVEMTVEQLKRISFRQGNLLDSVLPFHRGEFDYVRLANMRLAIPDKAWPSVLMKLCNLISENGILEILDDGWTFLGTRYNANMATFKMSYEEHVQFMLNERGFQQAIEAPRHFQRLVEAPLSNIEHMHPLIRNMISIVNTDPKLDWRWRKTLFLAEEAVRDTLLPIVARTQPDSSSSAPRMTAQEKHDLFSQDVDDLVGLLKVTPSVHRYQPSSFHYLVYQRRTRSQ</sequence>
<dbReference type="AlphaFoldDB" id="M5G2J6"/>
<feature type="compositionally biased region" description="Low complexity" evidence="1">
    <location>
        <begin position="60"/>
        <end position="74"/>
    </location>
</feature>
<feature type="region of interest" description="Disordered" evidence="1">
    <location>
        <begin position="1"/>
        <end position="189"/>
    </location>
</feature>
<dbReference type="Pfam" id="PF13649">
    <property type="entry name" value="Methyltransf_25"/>
    <property type="match status" value="1"/>
</dbReference>
<dbReference type="CDD" id="cd02440">
    <property type="entry name" value="AdoMet_MTases"/>
    <property type="match status" value="1"/>
</dbReference>
<dbReference type="RefSeq" id="XP_040626974.1">
    <property type="nucleotide sequence ID" value="XM_040770429.1"/>
</dbReference>
<keyword evidence="4" id="KW-1185">Reference proteome</keyword>
<dbReference type="Proteomes" id="UP000030653">
    <property type="component" value="Unassembled WGS sequence"/>
</dbReference>
<feature type="domain" description="Methyltransferase" evidence="2">
    <location>
        <begin position="253"/>
        <end position="347"/>
    </location>
</feature>
<name>M5G2J6_DACPD</name>
<evidence type="ECO:0000313" key="4">
    <source>
        <dbReference type="Proteomes" id="UP000030653"/>
    </source>
</evidence>